<reference evidence="1" key="1">
    <citation type="submission" date="2022-05" db="EMBL/GenBank/DDBJ databases">
        <title>Comparative Genomics of Spacecraft Associated Microbes.</title>
        <authorList>
            <person name="Tran M.T."/>
            <person name="Wright A."/>
            <person name="Seuylemezian A."/>
            <person name="Eisen J."/>
            <person name="Coil D."/>
        </authorList>
    </citation>
    <scope>NUCLEOTIDE SEQUENCE</scope>
    <source>
        <strain evidence="1">FAIRING 10M-2.2</strain>
    </source>
</reference>
<comment type="caution">
    <text evidence="1">The sequence shown here is derived from an EMBL/GenBank/DDBJ whole genome shotgun (WGS) entry which is preliminary data.</text>
</comment>
<protein>
    <submittedName>
        <fullName evidence="1">Uncharacterized protein</fullName>
    </submittedName>
</protein>
<dbReference type="EMBL" id="JAMBOP010000014">
    <property type="protein sequence ID" value="MCM3736728.1"/>
    <property type="molecule type" value="Genomic_DNA"/>
</dbReference>
<accession>A0ACC6A7W0</accession>
<gene>
    <name evidence="1" type="ORF">M3215_13090</name>
</gene>
<sequence length="61" mass="7193">MVIENEYVQYLKKVYPNLDVHTAYVNEIGQKNDVISVKENIVFRFPKYKEGIEKLIAVSKF</sequence>
<organism evidence="1 2">
    <name type="scientific">Bacillus cytotoxicus</name>
    <dbReference type="NCBI Taxonomy" id="580165"/>
    <lineage>
        <taxon>Bacteria</taxon>
        <taxon>Bacillati</taxon>
        <taxon>Bacillota</taxon>
        <taxon>Bacilli</taxon>
        <taxon>Bacillales</taxon>
        <taxon>Bacillaceae</taxon>
        <taxon>Bacillus</taxon>
        <taxon>Bacillus cereus group</taxon>
    </lineage>
</organism>
<evidence type="ECO:0000313" key="1">
    <source>
        <dbReference type="EMBL" id="MCM3736728.1"/>
    </source>
</evidence>
<keyword evidence="2" id="KW-1185">Reference proteome</keyword>
<dbReference type="Proteomes" id="UP001202289">
    <property type="component" value="Unassembled WGS sequence"/>
</dbReference>
<evidence type="ECO:0000313" key="2">
    <source>
        <dbReference type="Proteomes" id="UP001202289"/>
    </source>
</evidence>
<proteinExistence type="predicted"/>
<name>A0ACC6A7W0_9BACI</name>